<protein>
    <submittedName>
        <fullName evidence="2">Uncharacterized protein</fullName>
    </submittedName>
</protein>
<dbReference type="InterPro" id="IPR014729">
    <property type="entry name" value="Rossmann-like_a/b/a_fold"/>
</dbReference>
<reference evidence="2 3" key="2">
    <citation type="journal article" date="2021" name="Genomics">
        <title>High-quality reference genome for Clonorchis sinensis.</title>
        <authorList>
            <person name="Young N.D."/>
            <person name="Stroehlein A.J."/>
            <person name="Kinkar L."/>
            <person name="Wang T."/>
            <person name="Sohn W.M."/>
            <person name="Chang B.C.H."/>
            <person name="Kaur P."/>
            <person name="Weisz D."/>
            <person name="Dudchenko O."/>
            <person name="Aiden E.L."/>
            <person name="Korhonen P.K."/>
            <person name="Gasser R.B."/>
        </authorList>
    </citation>
    <scope>NUCLEOTIDE SEQUENCE [LARGE SCALE GENOMIC DNA]</scope>
    <source>
        <strain evidence="2">Cs-k2</strain>
    </source>
</reference>
<accession>A0A3R7D6B5</accession>
<sequence length="245" mass="27631">MLPSNQGPLEWRLTVPNSTDSIHPIKSQKVTTNNLDEKRQRQPINTNQQSSNYLRKIPAIKRMATGKVISSSVAPTTRKVLIPVSTKSKSNSIIEWYLTHEKHEGDYLIFVNAIKPNTITKQLSLPMLLGTTLKISGKSVKDGRRACRDAMRLAKKNDIQAHAYLYVDPDVDVALAKSIRELKPDLVLINGPKCTALQSKNAKTTINYPKAVCSCNCNFCSPPRRPMVIWKHRCVRITSPFWKKL</sequence>
<reference evidence="2 3" key="1">
    <citation type="journal article" date="2018" name="Biotechnol. Adv.">
        <title>Improved genomic resources and new bioinformatic workflow for the carcinogenic parasite Clonorchis sinensis: Biotechnological implications.</title>
        <authorList>
            <person name="Wang D."/>
            <person name="Korhonen P.K."/>
            <person name="Gasser R.B."/>
            <person name="Young N.D."/>
        </authorList>
    </citation>
    <scope>NUCLEOTIDE SEQUENCE [LARGE SCALE GENOMIC DNA]</scope>
    <source>
        <strain evidence="2">Cs-k2</strain>
    </source>
</reference>
<dbReference type="OrthoDB" id="10356082at2759"/>
<evidence type="ECO:0000313" key="3">
    <source>
        <dbReference type="Proteomes" id="UP000286415"/>
    </source>
</evidence>
<dbReference type="AlphaFoldDB" id="A0A3R7D6B5"/>
<dbReference type="Proteomes" id="UP000286415">
    <property type="component" value="Unassembled WGS sequence"/>
</dbReference>
<gene>
    <name evidence="2" type="ORF">CSKR_101397</name>
</gene>
<dbReference type="Gene3D" id="3.40.50.620">
    <property type="entry name" value="HUPs"/>
    <property type="match status" value="1"/>
</dbReference>
<name>A0A3R7D6B5_CLOSI</name>
<organism evidence="2 3">
    <name type="scientific">Clonorchis sinensis</name>
    <name type="common">Chinese liver fluke</name>
    <dbReference type="NCBI Taxonomy" id="79923"/>
    <lineage>
        <taxon>Eukaryota</taxon>
        <taxon>Metazoa</taxon>
        <taxon>Spiralia</taxon>
        <taxon>Lophotrochozoa</taxon>
        <taxon>Platyhelminthes</taxon>
        <taxon>Trematoda</taxon>
        <taxon>Digenea</taxon>
        <taxon>Opisthorchiida</taxon>
        <taxon>Opisthorchiata</taxon>
        <taxon>Opisthorchiidae</taxon>
        <taxon>Clonorchis</taxon>
    </lineage>
</organism>
<dbReference type="STRING" id="79923.A0A3R7D6B5"/>
<feature type="compositionally biased region" description="Polar residues" evidence="1">
    <location>
        <begin position="42"/>
        <end position="51"/>
    </location>
</feature>
<evidence type="ECO:0000256" key="1">
    <source>
        <dbReference type="SAM" id="MobiDB-lite"/>
    </source>
</evidence>
<evidence type="ECO:0000313" key="2">
    <source>
        <dbReference type="EMBL" id="KAG5450789.1"/>
    </source>
</evidence>
<dbReference type="InParanoid" id="A0A3R7D6B5"/>
<comment type="caution">
    <text evidence="2">The sequence shown here is derived from an EMBL/GenBank/DDBJ whole genome shotgun (WGS) entry which is preliminary data.</text>
</comment>
<keyword evidence="3" id="KW-1185">Reference proteome</keyword>
<dbReference type="EMBL" id="NIRI02000042">
    <property type="protein sequence ID" value="KAG5450789.1"/>
    <property type="molecule type" value="Genomic_DNA"/>
</dbReference>
<feature type="region of interest" description="Disordered" evidence="1">
    <location>
        <begin position="1"/>
        <end position="51"/>
    </location>
</feature>
<dbReference type="SUPFAM" id="SSF52402">
    <property type="entry name" value="Adenine nucleotide alpha hydrolases-like"/>
    <property type="match status" value="1"/>
</dbReference>
<proteinExistence type="predicted"/>